<evidence type="ECO:0000313" key="1">
    <source>
        <dbReference type="EMBL" id="CAI9296646.1"/>
    </source>
</evidence>
<sequence>MHGMPTFFSPGQLEDMLLLLLEMEQMMPLLYMRESKPKLEDLLQKWSEWHNRHQSSSHDSNVEVESGEWMYFPALNVGLDKPSTLLSIQYHHFVKKTKIVPPMLPSETCVLFCVVILDGWAN</sequence>
<reference evidence="1" key="1">
    <citation type="submission" date="2023-04" db="EMBL/GenBank/DDBJ databases">
        <authorList>
            <person name="Vijverberg K."/>
            <person name="Xiong W."/>
            <person name="Schranz E."/>
        </authorList>
    </citation>
    <scope>NUCLEOTIDE SEQUENCE</scope>
</reference>
<evidence type="ECO:0000313" key="2">
    <source>
        <dbReference type="Proteomes" id="UP001177003"/>
    </source>
</evidence>
<organism evidence="1 2">
    <name type="scientific">Lactuca saligna</name>
    <name type="common">Willowleaf lettuce</name>
    <dbReference type="NCBI Taxonomy" id="75948"/>
    <lineage>
        <taxon>Eukaryota</taxon>
        <taxon>Viridiplantae</taxon>
        <taxon>Streptophyta</taxon>
        <taxon>Embryophyta</taxon>
        <taxon>Tracheophyta</taxon>
        <taxon>Spermatophyta</taxon>
        <taxon>Magnoliopsida</taxon>
        <taxon>eudicotyledons</taxon>
        <taxon>Gunneridae</taxon>
        <taxon>Pentapetalae</taxon>
        <taxon>asterids</taxon>
        <taxon>campanulids</taxon>
        <taxon>Asterales</taxon>
        <taxon>Asteraceae</taxon>
        <taxon>Cichorioideae</taxon>
        <taxon>Cichorieae</taxon>
        <taxon>Lactucinae</taxon>
        <taxon>Lactuca</taxon>
    </lineage>
</organism>
<keyword evidence="2" id="KW-1185">Reference proteome</keyword>
<dbReference type="PANTHER" id="PTHR13316">
    <property type="entry name" value="ZINC FINGER, CCHC DOMAIN CONTAINING 8"/>
    <property type="match status" value="1"/>
</dbReference>
<dbReference type="PANTHER" id="PTHR13316:SF0">
    <property type="entry name" value="ZINC FINGER CCHC DOMAIN-CONTAINING PROTEIN 8"/>
    <property type="match status" value="1"/>
</dbReference>
<accession>A0AA35ZQ69</accession>
<protein>
    <submittedName>
        <fullName evidence="1">Uncharacterized protein</fullName>
    </submittedName>
</protein>
<dbReference type="EMBL" id="OX465084">
    <property type="protein sequence ID" value="CAI9296646.1"/>
    <property type="molecule type" value="Genomic_DNA"/>
</dbReference>
<dbReference type="Proteomes" id="UP001177003">
    <property type="component" value="Chromosome 8"/>
</dbReference>
<name>A0AA35ZQ69_LACSI</name>
<proteinExistence type="predicted"/>
<dbReference type="GO" id="GO:0003723">
    <property type="term" value="F:RNA binding"/>
    <property type="evidence" value="ECO:0007669"/>
    <property type="project" value="TreeGrafter"/>
</dbReference>
<gene>
    <name evidence="1" type="ORF">LSALG_LOCUS35499</name>
</gene>
<dbReference type="GO" id="GO:0071013">
    <property type="term" value="C:catalytic step 2 spliceosome"/>
    <property type="evidence" value="ECO:0007669"/>
    <property type="project" value="TreeGrafter"/>
</dbReference>
<dbReference type="InterPro" id="IPR052115">
    <property type="entry name" value="NEXT_complex_subunit_ZCCHC8"/>
</dbReference>
<dbReference type="AlphaFoldDB" id="A0AA35ZQ69"/>